<organism evidence="3 4">
    <name type="scientific">Cristinia sonorae</name>
    <dbReference type="NCBI Taxonomy" id="1940300"/>
    <lineage>
        <taxon>Eukaryota</taxon>
        <taxon>Fungi</taxon>
        <taxon>Dikarya</taxon>
        <taxon>Basidiomycota</taxon>
        <taxon>Agaricomycotina</taxon>
        <taxon>Agaricomycetes</taxon>
        <taxon>Agaricomycetidae</taxon>
        <taxon>Agaricales</taxon>
        <taxon>Pleurotineae</taxon>
        <taxon>Stephanosporaceae</taxon>
        <taxon>Cristinia</taxon>
    </lineage>
</organism>
<feature type="compositionally biased region" description="Low complexity" evidence="2">
    <location>
        <begin position="691"/>
        <end position="700"/>
    </location>
</feature>
<comment type="similarity">
    <text evidence="1">Belongs to the TCP11 family.</text>
</comment>
<dbReference type="PANTHER" id="PTHR12832">
    <property type="entry name" value="TESTIS-SPECIFIC PROTEIN PBS13 T-COMPLEX 11"/>
    <property type="match status" value="1"/>
</dbReference>
<feature type="compositionally biased region" description="Polar residues" evidence="2">
    <location>
        <begin position="133"/>
        <end position="142"/>
    </location>
</feature>
<comment type="caution">
    <text evidence="3">The sequence shown here is derived from an EMBL/GenBank/DDBJ whole genome shotgun (WGS) entry which is preliminary data.</text>
</comment>
<dbReference type="PANTHER" id="PTHR12832:SF11">
    <property type="entry name" value="LD23868P"/>
    <property type="match status" value="1"/>
</dbReference>
<gene>
    <name evidence="3" type="ORF">BXZ70DRAFT_866857</name>
</gene>
<feature type="region of interest" description="Disordered" evidence="2">
    <location>
        <begin position="611"/>
        <end position="637"/>
    </location>
</feature>
<feature type="compositionally biased region" description="Polar residues" evidence="2">
    <location>
        <begin position="25"/>
        <end position="42"/>
    </location>
</feature>
<feature type="non-terminal residue" evidence="3">
    <location>
        <position position="1"/>
    </location>
</feature>
<dbReference type="InterPro" id="IPR008862">
    <property type="entry name" value="Tcp11"/>
</dbReference>
<accession>A0A8K0UWJ2</accession>
<dbReference type="Proteomes" id="UP000813824">
    <property type="component" value="Unassembled WGS sequence"/>
</dbReference>
<keyword evidence="4" id="KW-1185">Reference proteome</keyword>
<dbReference type="AlphaFoldDB" id="A0A8K0UWJ2"/>
<proteinExistence type="inferred from homology"/>
<evidence type="ECO:0000256" key="2">
    <source>
        <dbReference type="SAM" id="MobiDB-lite"/>
    </source>
</evidence>
<feature type="compositionally biased region" description="Basic and acidic residues" evidence="2">
    <location>
        <begin position="1"/>
        <end position="10"/>
    </location>
</feature>
<feature type="region of interest" description="Disordered" evidence="2">
    <location>
        <begin position="1"/>
        <end position="153"/>
    </location>
</feature>
<protein>
    <submittedName>
        <fullName evidence="3">Tcp11-domain-containing protein</fullName>
    </submittedName>
</protein>
<feature type="non-terminal residue" evidence="3">
    <location>
        <position position="738"/>
    </location>
</feature>
<dbReference type="Pfam" id="PF05794">
    <property type="entry name" value="Tcp11"/>
    <property type="match status" value="1"/>
</dbReference>
<evidence type="ECO:0000313" key="3">
    <source>
        <dbReference type="EMBL" id="KAH8104606.1"/>
    </source>
</evidence>
<sequence length="738" mass="81425">TPRIPTDRQDNSAASSWHRPRHNTISHWPPSASQASSLSIDTSAFIPAPLPREGPSKPKRPRIEIPQLPRKVRKGRTPFTATTPASPRRMSRHPRIGGLRESGVVSATEPHPSRPPYLRAGHLSPPNRPAHSAPTSPTSESISPHVPSHQPPINRETLKELDLEAILRNPQLRHDLLFDSGLQFRPTSSRRKRDLADNYWNAIVRELETGCTCATVDPQGRPLERICICKSVPMPIGRSIRASTPAGTFTTVRTPSRLKPLLTELLEVLISIIQPVVARSASLGLHPGLLHPQYNQNAAHVAMLRSILDADLIQQEIDHGLFDPCGVFQTIGDIVRCYCAPMRDHAVDQMVNLALSCAQGGTGTKADAVRAIRLCFEIMELMKLDVANHQLQTLRPYLVHSAGQFELKTFQESRHKGQLSLSVTREWLKTAYTELADENVRPEDTPSVTVFRTVAKPSRHAQIQVAVTRAIVGLIFDRPSSSSAPSSPSSSPSGRSVPAASAYPETLYLDHARLATLSTDAADFTALYMLMMLHRQLLHSGLSLKTEAASRVHKPEELLTLKKEVWEIGPQHFGLCFRKDADCDEKEWGKWRDDISNAVLHLTVHAGEARCRPHIPSSSASTTPSEPSTSRTRVPDPNLLNLATNWVHSNLRHDSPLSRLMRKRLRNKVEEIAIGLVFPSSKKPSPEEGSESSSTSSAAASGLEPLMPEITHLAERVVKLVGIHMNVYGALYTQPGFV</sequence>
<dbReference type="GO" id="GO:0010737">
    <property type="term" value="P:protein kinase A signaling"/>
    <property type="evidence" value="ECO:0007669"/>
    <property type="project" value="TreeGrafter"/>
</dbReference>
<feature type="compositionally biased region" description="Low complexity" evidence="2">
    <location>
        <begin position="616"/>
        <end position="630"/>
    </location>
</feature>
<evidence type="ECO:0000256" key="1">
    <source>
        <dbReference type="ARBA" id="ARBA00010954"/>
    </source>
</evidence>
<reference evidence="3" key="1">
    <citation type="journal article" date="2021" name="New Phytol.">
        <title>Evolutionary innovations through gain and loss of genes in the ectomycorrhizal Boletales.</title>
        <authorList>
            <person name="Wu G."/>
            <person name="Miyauchi S."/>
            <person name="Morin E."/>
            <person name="Kuo A."/>
            <person name="Drula E."/>
            <person name="Varga T."/>
            <person name="Kohler A."/>
            <person name="Feng B."/>
            <person name="Cao Y."/>
            <person name="Lipzen A."/>
            <person name="Daum C."/>
            <person name="Hundley H."/>
            <person name="Pangilinan J."/>
            <person name="Johnson J."/>
            <person name="Barry K."/>
            <person name="LaButti K."/>
            <person name="Ng V."/>
            <person name="Ahrendt S."/>
            <person name="Min B."/>
            <person name="Choi I.G."/>
            <person name="Park H."/>
            <person name="Plett J.M."/>
            <person name="Magnuson J."/>
            <person name="Spatafora J.W."/>
            <person name="Nagy L.G."/>
            <person name="Henrissat B."/>
            <person name="Grigoriev I.V."/>
            <person name="Yang Z.L."/>
            <person name="Xu J."/>
            <person name="Martin F.M."/>
        </authorList>
    </citation>
    <scope>NUCLEOTIDE SEQUENCE</scope>
    <source>
        <strain evidence="3">KKN 215</strain>
    </source>
</reference>
<name>A0A8K0UWJ2_9AGAR</name>
<feature type="region of interest" description="Disordered" evidence="2">
    <location>
        <begin position="679"/>
        <end position="700"/>
    </location>
</feature>
<dbReference type="OrthoDB" id="276323at2759"/>
<dbReference type="EMBL" id="JAEVFJ010000005">
    <property type="protein sequence ID" value="KAH8104606.1"/>
    <property type="molecule type" value="Genomic_DNA"/>
</dbReference>
<feature type="region of interest" description="Disordered" evidence="2">
    <location>
        <begin position="479"/>
        <end position="498"/>
    </location>
</feature>
<evidence type="ECO:0000313" key="4">
    <source>
        <dbReference type="Proteomes" id="UP000813824"/>
    </source>
</evidence>